<evidence type="ECO:0000313" key="3">
    <source>
        <dbReference type="EMBL" id="ACZ31804.1"/>
    </source>
</evidence>
<feature type="signal peptide" evidence="2">
    <location>
        <begin position="1"/>
        <end position="27"/>
    </location>
</feature>
<evidence type="ECO:0000313" key="4">
    <source>
        <dbReference type="Proteomes" id="UP000002255"/>
    </source>
</evidence>
<organism evidence="3 4">
    <name type="scientific">Xylanimonas cellulosilytica (strain DSM 15894 / JCM 12276 / CECT 5975 / KCTC 9989 / LMG 20990 / NBRC 107835 / XIL07)</name>
    <dbReference type="NCBI Taxonomy" id="446471"/>
    <lineage>
        <taxon>Bacteria</taxon>
        <taxon>Bacillati</taxon>
        <taxon>Actinomycetota</taxon>
        <taxon>Actinomycetes</taxon>
        <taxon>Micrococcales</taxon>
        <taxon>Promicromonosporaceae</taxon>
        <taxon>Xylanimonas</taxon>
    </lineage>
</organism>
<keyword evidence="2" id="KW-0732">Signal</keyword>
<dbReference type="Proteomes" id="UP000002255">
    <property type="component" value="Chromosome"/>
</dbReference>
<evidence type="ECO:0000256" key="2">
    <source>
        <dbReference type="SAM" id="SignalP"/>
    </source>
</evidence>
<sequence length="195" mass="19479">MTRDRAVPRLLAPAALASAALTLTACAGLTGGAANPSPASVAAIEAYTGSVGIAPDLVYVTDVDGFELATQSVGVMGDDGMSAWYIRTSDDGVATIMLTTRRGEADPAVPGCDALPDDASAELRCGVQHGEAHIQVEGTGTDAATVRAAAAAVRVPTTDELSHLFEELPAPSGPIERGDLPPGDGAPDNSVGVGG</sequence>
<dbReference type="KEGG" id="xce:Xcel_2790"/>
<dbReference type="STRING" id="446471.Xcel_2790"/>
<feature type="chain" id="PRO_5039111756" description="Membrane lipoprotein" evidence="2">
    <location>
        <begin position="28"/>
        <end position="195"/>
    </location>
</feature>
<dbReference type="PROSITE" id="PS51257">
    <property type="entry name" value="PROKAR_LIPOPROTEIN"/>
    <property type="match status" value="1"/>
</dbReference>
<dbReference type="RefSeq" id="WP_012879546.1">
    <property type="nucleotide sequence ID" value="NC_013530.1"/>
</dbReference>
<gene>
    <name evidence="3" type="ordered locus">Xcel_2790</name>
</gene>
<accession>D1BYD2</accession>
<dbReference type="AlphaFoldDB" id="D1BYD2"/>
<keyword evidence="4" id="KW-1185">Reference proteome</keyword>
<dbReference type="OrthoDB" id="4828536at2"/>
<evidence type="ECO:0008006" key="5">
    <source>
        <dbReference type="Google" id="ProtNLM"/>
    </source>
</evidence>
<dbReference type="HOGENOM" id="CLU_1260830_0_0_11"/>
<reference evidence="3 4" key="2">
    <citation type="journal article" date="2010" name="Stand. Genomic Sci.">
        <title>Complete genome sequence of Xylanimonas cellulosilytica type strain (XIL07).</title>
        <authorList>
            <person name="Foster B."/>
            <person name="Pukall R."/>
            <person name="Abt B."/>
            <person name="Nolan M."/>
            <person name="Glavina Del Rio T."/>
            <person name="Chen F."/>
            <person name="Lucas S."/>
            <person name="Tice H."/>
            <person name="Pitluck S."/>
            <person name="Cheng J.-F."/>
            <person name="Chertkov O."/>
            <person name="Brettin T."/>
            <person name="Han C."/>
            <person name="Detter J.C."/>
            <person name="Bruce D."/>
            <person name="Goodwin L."/>
            <person name="Ivanova N."/>
            <person name="Mavromatis K."/>
            <person name="Pati A."/>
            <person name="Mikhailova N."/>
            <person name="Chen A."/>
            <person name="Palaniappan K."/>
            <person name="Land M."/>
            <person name="Hauser L."/>
            <person name="Chang Y.-J."/>
            <person name="Jeffries C.D."/>
            <person name="Chain P."/>
            <person name="Rohde M."/>
            <person name="Goeker M."/>
            <person name="Bristow J."/>
            <person name="Eisen J.A."/>
            <person name="Markowitz V."/>
            <person name="Hugenholtz P."/>
            <person name="Kyrpides N.C."/>
            <person name="Klenk H.-P."/>
            <person name="Lapidus A."/>
        </authorList>
    </citation>
    <scope>NUCLEOTIDE SEQUENCE [LARGE SCALE GENOMIC DNA]</scope>
    <source>
        <strain evidence="4">DSM 15894 / CECT 5975 / LMG 20990 / XIL07</strain>
    </source>
</reference>
<dbReference type="EMBL" id="CP001821">
    <property type="protein sequence ID" value="ACZ31804.1"/>
    <property type="molecule type" value="Genomic_DNA"/>
</dbReference>
<proteinExistence type="predicted"/>
<evidence type="ECO:0000256" key="1">
    <source>
        <dbReference type="SAM" id="MobiDB-lite"/>
    </source>
</evidence>
<feature type="region of interest" description="Disordered" evidence="1">
    <location>
        <begin position="169"/>
        <end position="195"/>
    </location>
</feature>
<name>D1BYD2_XYLCX</name>
<protein>
    <recommendedName>
        <fullName evidence="5">Membrane lipoprotein</fullName>
    </recommendedName>
</protein>
<reference evidence="4" key="1">
    <citation type="submission" date="2009-11" db="EMBL/GenBank/DDBJ databases">
        <title>The complete chromosome of Xylanimonas cellulosilytica DSM 15894.</title>
        <authorList>
            <consortium name="US DOE Joint Genome Institute (JGI-PGF)"/>
            <person name="Lucas S."/>
            <person name="Copeland A."/>
            <person name="Lapidus A."/>
            <person name="Glavina del Rio T."/>
            <person name="Dalin E."/>
            <person name="Tice H."/>
            <person name="Bruce D."/>
            <person name="Goodwin L."/>
            <person name="Pitluck S."/>
            <person name="Kyrpides N."/>
            <person name="Mavromatis K."/>
            <person name="Ivanova N."/>
            <person name="Mikhailova N."/>
            <person name="Foster B."/>
            <person name="Clum A."/>
            <person name="Brettin T."/>
            <person name="Detter J.C."/>
            <person name="Han C."/>
            <person name="Larimer F."/>
            <person name="Land M."/>
            <person name="Hauser L."/>
            <person name="Markowitz V."/>
            <person name="Cheng J.F."/>
            <person name="Hugenholtz P."/>
            <person name="Woyke T."/>
            <person name="Wu D."/>
            <person name="Gehrich-Schroeter G."/>
            <person name="Schneider S."/>
            <person name="Pukall S.R."/>
            <person name="Klenk H.P."/>
            <person name="Eisen J.A."/>
        </authorList>
    </citation>
    <scope>NUCLEOTIDE SEQUENCE [LARGE SCALE GENOMIC DNA]</scope>
    <source>
        <strain evidence="4">DSM 15894 / CECT 5975 / LMG 20990 / XIL07</strain>
    </source>
</reference>